<gene>
    <name evidence="5" type="ORF">VNO77_18356</name>
</gene>
<evidence type="ECO:0000313" key="6">
    <source>
        <dbReference type="Proteomes" id="UP001367508"/>
    </source>
</evidence>
<evidence type="ECO:0000256" key="3">
    <source>
        <dbReference type="ARBA" id="ARBA00022801"/>
    </source>
</evidence>
<dbReference type="Pfam" id="PF17820">
    <property type="entry name" value="PDZ_6"/>
    <property type="match status" value="1"/>
</dbReference>
<dbReference type="Pfam" id="PF13365">
    <property type="entry name" value="Trypsin_2"/>
    <property type="match status" value="1"/>
</dbReference>
<keyword evidence="2" id="KW-0645">Protease</keyword>
<evidence type="ECO:0000256" key="1">
    <source>
        <dbReference type="ARBA" id="ARBA00010541"/>
    </source>
</evidence>
<dbReference type="SUPFAM" id="SSF50494">
    <property type="entry name" value="Trypsin-like serine proteases"/>
    <property type="match status" value="1"/>
</dbReference>
<keyword evidence="3" id="KW-0378">Hydrolase</keyword>
<dbReference type="InterPro" id="IPR001940">
    <property type="entry name" value="Peptidase_S1C"/>
</dbReference>
<comment type="similarity">
    <text evidence="1">Belongs to the peptidase S1C family.</text>
</comment>
<dbReference type="Proteomes" id="UP001367508">
    <property type="component" value="Unassembled WGS sequence"/>
</dbReference>
<dbReference type="GO" id="GO:0004252">
    <property type="term" value="F:serine-type endopeptidase activity"/>
    <property type="evidence" value="ECO:0007669"/>
    <property type="project" value="InterPro"/>
</dbReference>
<dbReference type="PRINTS" id="PR00834">
    <property type="entry name" value="PROTEASES2C"/>
</dbReference>
<dbReference type="InterPro" id="IPR043504">
    <property type="entry name" value="Peptidase_S1_PA_chymotrypsin"/>
</dbReference>
<dbReference type="AlphaFoldDB" id="A0AAN9LKN3"/>
<evidence type="ECO:0000313" key="5">
    <source>
        <dbReference type="EMBL" id="KAK7337769.1"/>
    </source>
</evidence>
<reference evidence="5 6" key="1">
    <citation type="submission" date="2024-01" db="EMBL/GenBank/DDBJ databases">
        <title>The genomes of 5 underutilized Papilionoideae crops provide insights into root nodulation and disease resistanc.</title>
        <authorList>
            <person name="Jiang F."/>
        </authorList>
    </citation>
    <scope>NUCLEOTIDE SEQUENCE [LARGE SCALE GENOMIC DNA]</scope>
    <source>
        <strain evidence="5">LVBAO_FW01</strain>
        <tissue evidence="5">Leaves</tissue>
    </source>
</reference>
<dbReference type="InterPro" id="IPR036034">
    <property type="entry name" value="PDZ_sf"/>
</dbReference>
<evidence type="ECO:0000256" key="2">
    <source>
        <dbReference type="ARBA" id="ARBA00022670"/>
    </source>
</evidence>
<dbReference type="Gene3D" id="2.30.42.10">
    <property type="match status" value="1"/>
</dbReference>
<dbReference type="SUPFAM" id="SSF50156">
    <property type="entry name" value="PDZ domain-like"/>
    <property type="match status" value="1"/>
</dbReference>
<accession>A0AAN9LKN3</accession>
<comment type="caution">
    <text evidence="5">The sequence shown here is derived from an EMBL/GenBank/DDBJ whole genome shotgun (WGS) entry which is preliminary data.</text>
</comment>
<proteinExistence type="inferred from homology"/>
<evidence type="ECO:0000259" key="4">
    <source>
        <dbReference type="SMART" id="SM00228"/>
    </source>
</evidence>
<dbReference type="PANTHER" id="PTHR22939:SF125">
    <property type="entry name" value="PROTEASE DO-LIKE 14-RELATED"/>
    <property type="match status" value="1"/>
</dbReference>
<sequence>MVGRFKRSCVVGAVSIAAFGSSLLCSNNNNGYRTSVTARLTIQDSPFSTWPPLHAFFRQPEMLAPYSYRVSPLPSSYISKEASGDVCDGSKPSGCFGKDTIANAVAKVRPAVVYISIPEDFFGIHIGMRICSGTIINKDGTILTCAYVFNARGWISLGKFLSSLVGLWLWMTQSYGGFKYDLALLLISSIYDDLMLSAKGDRWVTHLVVGFVEVTLLDGRRFEGKVLNIDRHSDIAIVKINSDTLLPEAKIGSSSELCPGDWVIAMGCPMYLKNTVTAGIVSRIGRKSSELGFSGVPREYLQTNCACTLGNSGGPLVNMDGEVVGMNITQVRDDDELSFSLPIEFVCKIIEHFKKSRRVAHPWLGLQTLDLNEIFIAQLKKNEASFPNVNKGILVLMLVHNIISLLHVAGSILEQWLFVDLGSKELGVDVEKKVTRGSPGDRAGFCPGDVVIEFDGKPIESMDEVIEILGDKVGVPVKVLVKRAGDELVTLTVIPEESNLDR</sequence>
<dbReference type="InterPro" id="IPR001478">
    <property type="entry name" value="PDZ"/>
</dbReference>
<dbReference type="Gene3D" id="2.40.10.10">
    <property type="entry name" value="Trypsin-like serine proteases"/>
    <property type="match status" value="2"/>
</dbReference>
<feature type="domain" description="PDZ" evidence="4">
    <location>
        <begin position="414"/>
        <end position="485"/>
    </location>
</feature>
<protein>
    <recommendedName>
        <fullName evidence="4">PDZ domain-containing protein</fullName>
    </recommendedName>
</protein>
<organism evidence="5 6">
    <name type="scientific">Canavalia gladiata</name>
    <name type="common">Sword bean</name>
    <name type="synonym">Dolichos gladiatus</name>
    <dbReference type="NCBI Taxonomy" id="3824"/>
    <lineage>
        <taxon>Eukaryota</taxon>
        <taxon>Viridiplantae</taxon>
        <taxon>Streptophyta</taxon>
        <taxon>Embryophyta</taxon>
        <taxon>Tracheophyta</taxon>
        <taxon>Spermatophyta</taxon>
        <taxon>Magnoliopsida</taxon>
        <taxon>eudicotyledons</taxon>
        <taxon>Gunneridae</taxon>
        <taxon>Pentapetalae</taxon>
        <taxon>rosids</taxon>
        <taxon>fabids</taxon>
        <taxon>Fabales</taxon>
        <taxon>Fabaceae</taxon>
        <taxon>Papilionoideae</taxon>
        <taxon>50 kb inversion clade</taxon>
        <taxon>NPAAA clade</taxon>
        <taxon>indigoferoid/millettioid clade</taxon>
        <taxon>Phaseoleae</taxon>
        <taxon>Canavalia</taxon>
    </lineage>
</organism>
<keyword evidence="6" id="KW-1185">Reference proteome</keyword>
<dbReference type="InterPro" id="IPR041489">
    <property type="entry name" value="PDZ_6"/>
</dbReference>
<dbReference type="InterPro" id="IPR009003">
    <property type="entry name" value="Peptidase_S1_PA"/>
</dbReference>
<dbReference type="PANTHER" id="PTHR22939">
    <property type="entry name" value="SERINE PROTEASE FAMILY S1C HTRA-RELATED"/>
    <property type="match status" value="1"/>
</dbReference>
<dbReference type="GO" id="GO:0006508">
    <property type="term" value="P:proteolysis"/>
    <property type="evidence" value="ECO:0007669"/>
    <property type="project" value="UniProtKB-KW"/>
</dbReference>
<name>A0AAN9LKN3_CANGL</name>
<dbReference type="EMBL" id="JAYMYQ010000004">
    <property type="protein sequence ID" value="KAK7337769.1"/>
    <property type="molecule type" value="Genomic_DNA"/>
</dbReference>
<dbReference type="SMART" id="SM00228">
    <property type="entry name" value="PDZ"/>
    <property type="match status" value="1"/>
</dbReference>